<feature type="transmembrane region" description="Helical" evidence="9">
    <location>
        <begin position="6"/>
        <end position="22"/>
    </location>
</feature>
<protein>
    <recommendedName>
        <fullName evidence="9">Sec-independent protein translocase protein TatA</fullName>
    </recommendedName>
</protein>
<evidence type="ECO:0000256" key="8">
    <source>
        <dbReference type="ARBA" id="ARBA00023136"/>
    </source>
</evidence>
<evidence type="ECO:0000256" key="2">
    <source>
        <dbReference type="ARBA" id="ARBA00022448"/>
    </source>
</evidence>
<dbReference type="NCBIfam" id="NF001854">
    <property type="entry name" value="PRK00575.1"/>
    <property type="match status" value="1"/>
</dbReference>
<comment type="caution">
    <text evidence="11">The sequence shown here is derived from an EMBL/GenBank/DDBJ whole genome shotgun (WGS) entry which is preliminary data.</text>
</comment>
<comment type="subunit">
    <text evidence="9">The Tat system comprises two distinct complexes: a TatABC complex, containing multiple copies of TatA, TatB and TatC subunits, and a separate TatA complex, containing only TatA subunits. Substrates initially bind to the TatABC complex, which probably triggers association of the separate TatA complex to form the active translocon.</text>
</comment>
<dbReference type="InterPro" id="IPR003369">
    <property type="entry name" value="TatA/B/E"/>
</dbReference>
<evidence type="ECO:0000256" key="9">
    <source>
        <dbReference type="HAMAP-Rule" id="MF_00236"/>
    </source>
</evidence>
<accession>A0ABV8U3F7</accession>
<evidence type="ECO:0000256" key="1">
    <source>
        <dbReference type="ARBA" id="ARBA00004162"/>
    </source>
</evidence>
<comment type="subcellular location">
    <subcellularLocation>
        <location evidence="1 9">Cell membrane</location>
        <topology evidence="1 9">Single-pass membrane protein</topology>
    </subcellularLocation>
</comment>
<evidence type="ECO:0000313" key="12">
    <source>
        <dbReference type="Proteomes" id="UP001595823"/>
    </source>
</evidence>
<dbReference type="Gene3D" id="1.20.5.3310">
    <property type="match status" value="1"/>
</dbReference>
<sequence>MGALKPWHIIVLVVVLLLLLGSKKLPQMARGLGQSMRILKSETEEMKKKADKPEEKGDDRAEPKHSREPIEGTIEGESVADEVQDRKKTS</sequence>
<evidence type="ECO:0000256" key="4">
    <source>
        <dbReference type="ARBA" id="ARBA00022692"/>
    </source>
</evidence>
<evidence type="ECO:0000256" key="6">
    <source>
        <dbReference type="ARBA" id="ARBA00022989"/>
    </source>
</evidence>
<keyword evidence="3 9" id="KW-1003">Cell membrane</keyword>
<keyword evidence="4 9" id="KW-0812">Transmembrane</keyword>
<feature type="compositionally biased region" description="Basic and acidic residues" evidence="10">
    <location>
        <begin position="43"/>
        <end position="70"/>
    </location>
</feature>
<dbReference type="InterPro" id="IPR006312">
    <property type="entry name" value="TatA/E"/>
</dbReference>
<keyword evidence="7 9" id="KW-0811">Translocation</keyword>
<evidence type="ECO:0000256" key="5">
    <source>
        <dbReference type="ARBA" id="ARBA00022927"/>
    </source>
</evidence>
<proteinExistence type="inferred from homology"/>
<evidence type="ECO:0000256" key="3">
    <source>
        <dbReference type="ARBA" id="ARBA00022475"/>
    </source>
</evidence>
<keyword evidence="6 9" id="KW-1133">Transmembrane helix</keyword>
<evidence type="ECO:0000256" key="7">
    <source>
        <dbReference type="ARBA" id="ARBA00023010"/>
    </source>
</evidence>
<dbReference type="PANTHER" id="PTHR42982">
    <property type="entry name" value="SEC-INDEPENDENT PROTEIN TRANSLOCASE PROTEIN TATA"/>
    <property type="match status" value="1"/>
</dbReference>
<keyword evidence="8 9" id="KW-0472">Membrane</keyword>
<feature type="region of interest" description="Disordered" evidence="10">
    <location>
        <begin position="43"/>
        <end position="90"/>
    </location>
</feature>
<evidence type="ECO:0000313" key="11">
    <source>
        <dbReference type="EMBL" id="MFC4337527.1"/>
    </source>
</evidence>
<gene>
    <name evidence="9 11" type="primary">tatA</name>
    <name evidence="11" type="ORF">ACFPET_20225</name>
</gene>
<dbReference type="EMBL" id="JBHSDK010000034">
    <property type="protein sequence ID" value="MFC4337527.1"/>
    <property type="molecule type" value="Genomic_DNA"/>
</dbReference>
<dbReference type="PANTHER" id="PTHR42982:SF8">
    <property type="entry name" value="SEC-INDEPENDENT PROTEIN TRANSLOCASE PROTEIN TATA"/>
    <property type="match status" value="1"/>
</dbReference>
<organism evidence="11 12">
    <name type="scientific">Salininema proteolyticum</name>
    <dbReference type="NCBI Taxonomy" id="1607685"/>
    <lineage>
        <taxon>Bacteria</taxon>
        <taxon>Bacillati</taxon>
        <taxon>Actinomycetota</taxon>
        <taxon>Actinomycetes</taxon>
        <taxon>Glycomycetales</taxon>
        <taxon>Glycomycetaceae</taxon>
        <taxon>Salininema</taxon>
    </lineage>
</organism>
<keyword evidence="12" id="KW-1185">Reference proteome</keyword>
<reference evidence="12" key="1">
    <citation type="journal article" date="2019" name="Int. J. Syst. Evol. Microbiol.">
        <title>The Global Catalogue of Microorganisms (GCM) 10K type strain sequencing project: providing services to taxonomists for standard genome sequencing and annotation.</title>
        <authorList>
            <consortium name="The Broad Institute Genomics Platform"/>
            <consortium name="The Broad Institute Genome Sequencing Center for Infectious Disease"/>
            <person name="Wu L."/>
            <person name="Ma J."/>
        </authorList>
    </citation>
    <scope>NUCLEOTIDE SEQUENCE [LARGE SCALE GENOMIC DNA]</scope>
    <source>
        <strain evidence="12">IBRC-M 10908</strain>
    </source>
</reference>
<dbReference type="Proteomes" id="UP001595823">
    <property type="component" value="Unassembled WGS sequence"/>
</dbReference>
<comment type="function">
    <text evidence="9">Part of the twin-arginine translocation (Tat) system that transports large folded proteins containing a characteristic twin-arginine motif in their signal peptide across membranes. TatA could form the protein-conducting channel of the Tat system.</text>
</comment>
<comment type="similarity">
    <text evidence="9">Belongs to the TatA/E family.</text>
</comment>
<dbReference type="Pfam" id="PF02416">
    <property type="entry name" value="TatA_B_E"/>
    <property type="match status" value="1"/>
</dbReference>
<name>A0ABV8U3F7_9ACTN</name>
<keyword evidence="2 9" id="KW-0813">Transport</keyword>
<keyword evidence="5 9" id="KW-0653">Protein transport</keyword>
<evidence type="ECO:0000256" key="10">
    <source>
        <dbReference type="SAM" id="MobiDB-lite"/>
    </source>
</evidence>
<dbReference type="HAMAP" id="MF_00236">
    <property type="entry name" value="TatA_E"/>
    <property type="match status" value="1"/>
</dbReference>
<dbReference type="RefSeq" id="WP_380624603.1">
    <property type="nucleotide sequence ID" value="NZ_JBHSDK010000034.1"/>
</dbReference>